<evidence type="ECO:0000256" key="2">
    <source>
        <dbReference type="ARBA" id="ARBA00022840"/>
    </source>
</evidence>
<gene>
    <name evidence="5" type="ORF">A2373_03140</name>
</gene>
<proteinExistence type="predicted"/>
<name>A0A1F6NER3_9BACT</name>
<dbReference type="Pfam" id="PF03477">
    <property type="entry name" value="ATP-cone"/>
    <property type="match status" value="1"/>
</dbReference>
<dbReference type="InterPro" id="IPR005144">
    <property type="entry name" value="ATP-cone_dom"/>
</dbReference>
<comment type="caution">
    <text evidence="5">The sequence shown here is derived from an EMBL/GenBank/DDBJ whole genome shotgun (WGS) entry which is preliminary data.</text>
</comment>
<dbReference type="InterPro" id="IPR007560">
    <property type="entry name" value="Restrct_endonuc_IV_Mrr"/>
</dbReference>
<evidence type="ECO:0000259" key="4">
    <source>
        <dbReference type="PROSITE" id="PS51161"/>
    </source>
</evidence>
<evidence type="ECO:0000256" key="3">
    <source>
        <dbReference type="PROSITE-ProRule" id="PRU00492"/>
    </source>
</evidence>
<dbReference type="GO" id="GO:0009307">
    <property type="term" value="P:DNA restriction-modification system"/>
    <property type="evidence" value="ECO:0007669"/>
    <property type="project" value="InterPro"/>
</dbReference>
<dbReference type="PROSITE" id="PS51161">
    <property type="entry name" value="ATP_CONE"/>
    <property type="match status" value="1"/>
</dbReference>
<accession>A0A1F6NER3</accession>
<dbReference type="STRING" id="1798697.A2373_03140"/>
<dbReference type="InterPro" id="IPR011335">
    <property type="entry name" value="Restrct_endonuc-II-like"/>
</dbReference>
<reference evidence="5 6" key="1">
    <citation type="journal article" date="2016" name="Nat. Commun.">
        <title>Thousands of microbial genomes shed light on interconnected biogeochemical processes in an aquifer system.</title>
        <authorList>
            <person name="Anantharaman K."/>
            <person name="Brown C.T."/>
            <person name="Hug L.A."/>
            <person name="Sharon I."/>
            <person name="Castelle C.J."/>
            <person name="Probst A.J."/>
            <person name="Thomas B.C."/>
            <person name="Singh A."/>
            <person name="Wilkins M.J."/>
            <person name="Karaoz U."/>
            <person name="Brodie E.L."/>
            <person name="Williams K.H."/>
            <person name="Hubbard S.S."/>
            <person name="Banfield J.F."/>
        </authorList>
    </citation>
    <scope>NUCLEOTIDE SEQUENCE [LARGE SCALE GENOMIC DNA]</scope>
</reference>
<keyword evidence="2 3" id="KW-0067">ATP-binding</keyword>
<dbReference type="SUPFAM" id="SSF52980">
    <property type="entry name" value="Restriction endonuclease-like"/>
    <property type="match status" value="1"/>
</dbReference>
<dbReference type="Proteomes" id="UP000176300">
    <property type="component" value="Unassembled WGS sequence"/>
</dbReference>
<dbReference type="GO" id="GO:0003677">
    <property type="term" value="F:DNA binding"/>
    <property type="evidence" value="ECO:0007669"/>
    <property type="project" value="InterPro"/>
</dbReference>
<dbReference type="EMBL" id="MFQS01000042">
    <property type="protein sequence ID" value="OGH82397.1"/>
    <property type="molecule type" value="Genomic_DNA"/>
</dbReference>
<keyword evidence="1 3" id="KW-0547">Nucleotide-binding</keyword>
<protein>
    <recommendedName>
        <fullName evidence="4">ATP-cone domain-containing protein</fullName>
    </recommendedName>
</protein>
<dbReference type="GO" id="GO:0005524">
    <property type="term" value="F:ATP binding"/>
    <property type="evidence" value="ECO:0007669"/>
    <property type="project" value="UniProtKB-UniRule"/>
</dbReference>
<dbReference type="InterPro" id="IPR054374">
    <property type="entry name" value="AF1548-like_C"/>
</dbReference>
<evidence type="ECO:0000313" key="5">
    <source>
        <dbReference type="EMBL" id="OGH82397.1"/>
    </source>
</evidence>
<dbReference type="AlphaFoldDB" id="A0A1F6NER3"/>
<feature type="domain" description="ATP-cone" evidence="4">
    <location>
        <begin position="5"/>
        <end position="87"/>
    </location>
</feature>
<organism evidence="5 6">
    <name type="scientific">Candidatus Magasanikbacteria bacterium RIFOXYB1_FULL_40_15</name>
    <dbReference type="NCBI Taxonomy" id="1798697"/>
    <lineage>
        <taxon>Bacteria</taxon>
        <taxon>Candidatus Magasanikiibacteriota</taxon>
    </lineage>
</organism>
<dbReference type="Gene3D" id="3.40.1350.10">
    <property type="match status" value="1"/>
</dbReference>
<dbReference type="CDD" id="cd22308">
    <property type="entry name" value="Af1548-like"/>
    <property type="match status" value="1"/>
</dbReference>
<dbReference type="Pfam" id="PF22357">
    <property type="entry name" value="AF1548-like_C"/>
    <property type="match status" value="1"/>
</dbReference>
<dbReference type="InterPro" id="IPR011856">
    <property type="entry name" value="tRNA_endonuc-like_dom_sf"/>
</dbReference>
<sequence>MSKRINIIKASGDVALFSRSKIERSLRRSGASPGLARKIVNEVEAKLKSGMTTFDIYSAAFQLLKKANARPIAARYSLKRAITALGPTGFPFERFIGEIFKRKGFEVEVDKIVPGKCVSHEVDVVAKNKEKHYFMECKFHADQARATDVKVALYVHSRFRDIMEKIKEKGLCHEIHRAWVITNTRLSEDAIRYGECNNMKMIGWKYPKDRGVEVLIEETKLHPVTCLTVIDDYEKKWLLENNVVLCQDLPRRIDLLNKLGIREKRLKELLKEVRDVCGE</sequence>
<dbReference type="Pfam" id="PF04471">
    <property type="entry name" value="Mrr_cat"/>
    <property type="match status" value="1"/>
</dbReference>
<evidence type="ECO:0000313" key="6">
    <source>
        <dbReference type="Proteomes" id="UP000176300"/>
    </source>
</evidence>
<evidence type="ECO:0000256" key="1">
    <source>
        <dbReference type="ARBA" id="ARBA00022741"/>
    </source>
</evidence>
<dbReference type="GO" id="GO:0004519">
    <property type="term" value="F:endonuclease activity"/>
    <property type="evidence" value="ECO:0007669"/>
    <property type="project" value="InterPro"/>
</dbReference>